<organism evidence="7 8">
    <name type="scientific">Streptomyces microflavus</name>
    <name type="common">Streptomyces lipmanii</name>
    <dbReference type="NCBI Taxonomy" id="1919"/>
    <lineage>
        <taxon>Bacteria</taxon>
        <taxon>Bacillati</taxon>
        <taxon>Actinomycetota</taxon>
        <taxon>Actinomycetes</taxon>
        <taxon>Kitasatosporales</taxon>
        <taxon>Streptomycetaceae</taxon>
        <taxon>Streptomyces</taxon>
    </lineage>
</organism>
<feature type="transmembrane region" description="Helical" evidence="6">
    <location>
        <begin position="52"/>
        <end position="72"/>
    </location>
</feature>
<dbReference type="Proteomes" id="UP000471648">
    <property type="component" value="Unassembled WGS sequence"/>
</dbReference>
<evidence type="ECO:0000256" key="2">
    <source>
        <dbReference type="ARBA" id="ARBA00022692"/>
    </source>
</evidence>
<dbReference type="GO" id="GO:0016020">
    <property type="term" value="C:membrane"/>
    <property type="evidence" value="ECO:0007669"/>
    <property type="project" value="UniProtKB-SubCell"/>
</dbReference>
<keyword evidence="3 6" id="KW-1133">Transmembrane helix</keyword>
<feature type="non-terminal residue" evidence="7">
    <location>
        <position position="1"/>
    </location>
</feature>
<feature type="non-terminal residue" evidence="7">
    <location>
        <position position="73"/>
    </location>
</feature>
<evidence type="ECO:0000313" key="8">
    <source>
        <dbReference type="Proteomes" id="UP000471648"/>
    </source>
</evidence>
<comment type="caution">
    <text evidence="7">The sequence shown here is derived from an EMBL/GenBank/DDBJ whole genome shotgun (WGS) entry which is preliminary data.</text>
</comment>
<gene>
    <name evidence="7" type="ORF">G3I39_12920</name>
</gene>
<protein>
    <submittedName>
        <fullName evidence="7">MFS transporter</fullName>
    </submittedName>
</protein>
<proteinExistence type="predicted"/>
<evidence type="ECO:0000313" key="7">
    <source>
        <dbReference type="EMBL" id="NEB67941.1"/>
    </source>
</evidence>
<keyword evidence="5" id="KW-0046">Antibiotic resistance</keyword>
<dbReference type="AlphaFoldDB" id="A0A6N9VD68"/>
<evidence type="ECO:0000256" key="5">
    <source>
        <dbReference type="ARBA" id="ARBA00023251"/>
    </source>
</evidence>
<dbReference type="PANTHER" id="PTHR42718:SF42">
    <property type="entry name" value="EXPORT PROTEIN"/>
    <property type="match status" value="1"/>
</dbReference>
<evidence type="ECO:0000256" key="1">
    <source>
        <dbReference type="ARBA" id="ARBA00004141"/>
    </source>
</evidence>
<evidence type="ECO:0000256" key="3">
    <source>
        <dbReference type="ARBA" id="ARBA00022989"/>
    </source>
</evidence>
<reference evidence="7 8" key="1">
    <citation type="submission" date="2020-01" db="EMBL/GenBank/DDBJ databases">
        <title>Insect and environment-associated Actinomycetes.</title>
        <authorList>
            <person name="Currrie C."/>
            <person name="Chevrette M."/>
            <person name="Carlson C."/>
            <person name="Stubbendieck R."/>
            <person name="Wendt-Pienkowski E."/>
        </authorList>
    </citation>
    <scope>NUCLEOTIDE SEQUENCE [LARGE SCALE GENOMIC DNA]</scope>
    <source>
        <strain evidence="7 8">SID14438</strain>
    </source>
</reference>
<evidence type="ECO:0000256" key="6">
    <source>
        <dbReference type="SAM" id="Phobius"/>
    </source>
</evidence>
<accession>A0A6N9VD68</accession>
<comment type="subcellular location">
    <subcellularLocation>
        <location evidence="1">Membrane</location>
        <topology evidence="1">Multi-pass membrane protein</topology>
    </subcellularLocation>
</comment>
<keyword evidence="2 6" id="KW-0812">Transmembrane</keyword>
<keyword evidence="4 6" id="KW-0472">Membrane</keyword>
<dbReference type="EMBL" id="JAAGME010000555">
    <property type="protein sequence ID" value="NEB67941.1"/>
    <property type="molecule type" value="Genomic_DNA"/>
</dbReference>
<feature type="transmembrane region" description="Helical" evidence="6">
    <location>
        <begin position="27"/>
        <end position="45"/>
    </location>
</feature>
<dbReference type="GO" id="GO:0046677">
    <property type="term" value="P:response to antibiotic"/>
    <property type="evidence" value="ECO:0007669"/>
    <property type="project" value="UniProtKB-KW"/>
</dbReference>
<dbReference type="PANTHER" id="PTHR42718">
    <property type="entry name" value="MAJOR FACILITATOR SUPERFAMILY MULTIDRUG TRANSPORTER MFSC"/>
    <property type="match status" value="1"/>
</dbReference>
<name>A0A6N9VD68_STRMI</name>
<sequence>PVVLIGLVAVVALVPESKNPRGDRPDLLGALLSTVGMTSLVYAIISGPGHGWSSPTVVAGAGLGLAVLTGFVL</sequence>
<evidence type="ECO:0000256" key="4">
    <source>
        <dbReference type="ARBA" id="ARBA00023136"/>
    </source>
</evidence>